<dbReference type="PANTHER" id="PTHR36791:SF2">
    <property type="entry name" value="OS03G0363400 PROTEIN"/>
    <property type="match status" value="1"/>
</dbReference>
<name>A0A5P8W2M6_9NOSO</name>
<sequence length="138" mass="15868">MSHCLPLLTPNSYSPIPTPQYKMATWQCVKECGACCNLDPADRPDLDEYLSPPELELYLSMVGEGGWCVNFDHTTRECRIYQNRPRFCRVESEVFQDMYGVEPEEVNDFAIDCCRQQIEGVYGDRSLEILRFNKAVGL</sequence>
<dbReference type="Proteomes" id="UP000326678">
    <property type="component" value="Chromosome Gxm1"/>
</dbReference>
<proteinExistence type="predicted"/>
<gene>
    <name evidence="1" type="ORF">GXM_03749</name>
</gene>
<dbReference type="EMBL" id="CP045226">
    <property type="protein sequence ID" value="QFS46269.1"/>
    <property type="molecule type" value="Genomic_DNA"/>
</dbReference>
<dbReference type="AlphaFoldDB" id="A0A5P8W2M6"/>
<evidence type="ECO:0000313" key="2">
    <source>
        <dbReference type="Proteomes" id="UP000326678"/>
    </source>
</evidence>
<dbReference type="InterPro" id="IPR005358">
    <property type="entry name" value="Puta_zinc/iron-chelating_dom"/>
</dbReference>
<keyword evidence="2" id="KW-1185">Reference proteome</keyword>
<reference evidence="1 2" key="1">
    <citation type="submission" date="2019-10" db="EMBL/GenBank/DDBJ databases">
        <title>Genomic and transcriptomic insights into the perfect genentic adaptation of a filamentous nitrogen-fixing cyanobacterium to rice fields.</title>
        <authorList>
            <person name="Chen Z."/>
        </authorList>
    </citation>
    <scope>NUCLEOTIDE SEQUENCE [LARGE SCALE GENOMIC DNA]</scope>
    <source>
        <strain evidence="1">CCNUC1</strain>
    </source>
</reference>
<dbReference type="PANTHER" id="PTHR36791">
    <property type="entry name" value="OS03G0363400 PROTEIN"/>
    <property type="match status" value="1"/>
</dbReference>
<protein>
    <recommendedName>
        <fullName evidence="3">YkgJ family cysteine cluster protein</fullName>
    </recommendedName>
</protein>
<evidence type="ECO:0000313" key="1">
    <source>
        <dbReference type="EMBL" id="QFS46269.1"/>
    </source>
</evidence>
<organism evidence="1 2">
    <name type="scientific">Nostoc sphaeroides CCNUC1</name>
    <dbReference type="NCBI Taxonomy" id="2653204"/>
    <lineage>
        <taxon>Bacteria</taxon>
        <taxon>Bacillati</taxon>
        <taxon>Cyanobacteriota</taxon>
        <taxon>Cyanophyceae</taxon>
        <taxon>Nostocales</taxon>
        <taxon>Nostocaceae</taxon>
        <taxon>Nostoc</taxon>
    </lineage>
</organism>
<accession>A0A5P8W2M6</accession>
<evidence type="ECO:0008006" key="3">
    <source>
        <dbReference type="Google" id="ProtNLM"/>
    </source>
</evidence>
<dbReference type="KEGG" id="nsh:GXM_03749"/>
<dbReference type="Pfam" id="PF03692">
    <property type="entry name" value="CxxCxxCC"/>
    <property type="match status" value="1"/>
</dbReference>